<dbReference type="Proteomes" id="UP000324767">
    <property type="component" value="Unassembled WGS sequence"/>
</dbReference>
<accession>A0A5M8PM63</accession>
<evidence type="ECO:0000313" key="1">
    <source>
        <dbReference type="EMBL" id="KAA6410002.1"/>
    </source>
</evidence>
<gene>
    <name evidence="1" type="ORF">FRX48_06616</name>
</gene>
<dbReference type="AlphaFoldDB" id="A0A5M8PM63"/>
<protein>
    <submittedName>
        <fullName evidence="1">Uncharacterized protein</fullName>
    </submittedName>
</protein>
<proteinExistence type="predicted"/>
<organism evidence="1 2">
    <name type="scientific">Lasallia pustulata</name>
    <dbReference type="NCBI Taxonomy" id="136370"/>
    <lineage>
        <taxon>Eukaryota</taxon>
        <taxon>Fungi</taxon>
        <taxon>Dikarya</taxon>
        <taxon>Ascomycota</taxon>
        <taxon>Pezizomycotina</taxon>
        <taxon>Lecanoromycetes</taxon>
        <taxon>OSLEUM clade</taxon>
        <taxon>Umbilicariomycetidae</taxon>
        <taxon>Umbilicariales</taxon>
        <taxon>Umbilicariaceae</taxon>
        <taxon>Lasallia</taxon>
    </lineage>
</organism>
<evidence type="ECO:0000313" key="2">
    <source>
        <dbReference type="Proteomes" id="UP000324767"/>
    </source>
</evidence>
<reference evidence="1 2" key="1">
    <citation type="submission" date="2019-09" db="EMBL/GenBank/DDBJ databases">
        <title>The hologenome of the rock-dwelling lichen Lasallia pustulata.</title>
        <authorList>
            <person name="Greshake Tzovaras B."/>
            <person name="Segers F."/>
            <person name="Bicker A."/>
            <person name="Dal Grande F."/>
            <person name="Otte J."/>
            <person name="Hankeln T."/>
            <person name="Schmitt I."/>
            <person name="Ebersberger I."/>
        </authorList>
    </citation>
    <scope>NUCLEOTIDE SEQUENCE [LARGE SCALE GENOMIC DNA]</scope>
    <source>
        <strain evidence="1">A1-1</strain>
    </source>
</reference>
<comment type="caution">
    <text evidence="1">The sequence shown here is derived from an EMBL/GenBank/DDBJ whole genome shotgun (WGS) entry which is preliminary data.</text>
</comment>
<dbReference type="EMBL" id="VXIT01000010">
    <property type="protein sequence ID" value="KAA6410002.1"/>
    <property type="molecule type" value="Genomic_DNA"/>
</dbReference>
<name>A0A5M8PM63_9LECA</name>
<sequence length="97" mass="10671">MAPGKALEKCRALQVCADPRLRDCIIDVEFTGFATREQARDSVLIVETDAIPPCPAPWGRRQGSKLLVASCQISTFFATTSDEKLRDGDVRRGTSRC</sequence>